<proteinExistence type="predicted"/>
<gene>
    <name evidence="1" type="ORF">NNX28_05215</name>
</gene>
<evidence type="ECO:0000313" key="2">
    <source>
        <dbReference type="Proteomes" id="UP001206924"/>
    </source>
</evidence>
<sequence length="100" mass="10557">MESKLRVAVRLDLDARQACLEVHGRVTEQNCRVLYVLARRANAALPGLFVVLDLQKASATDGALAALSHSSETGHLPVLTGGLIQGTFAPRQLSVLAPAA</sequence>
<organism evidence="1 2">
    <name type="scientific">Arthrobacter jinronghuae</name>
    <dbReference type="NCBI Taxonomy" id="2964609"/>
    <lineage>
        <taxon>Bacteria</taxon>
        <taxon>Bacillati</taxon>
        <taxon>Actinomycetota</taxon>
        <taxon>Actinomycetes</taxon>
        <taxon>Micrococcales</taxon>
        <taxon>Micrococcaceae</taxon>
        <taxon>Arthrobacter</taxon>
    </lineage>
</organism>
<reference evidence="1 2" key="1">
    <citation type="submission" date="2022-07" db="EMBL/GenBank/DDBJ databases">
        <title>Novel species in genus Arthrobacter.</title>
        <authorList>
            <person name="Liu Y."/>
        </authorList>
    </citation>
    <scope>NUCLEOTIDE SEQUENCE [LARGE SCALE GENOMIC DNA]</scope>
    <source>
        <strain evidence="2">zg-Y859</strain>
    </source>
</reference>
<dbReference type="Proteomes" id="UP001206924">
    <property type="component" value="Unassembled WGS sequence"/>
</dbReference>
<protein>
    <submittedName>
        <fullName evidence="1">Uncharacterized protein</fullName>
    </submittedName>
</protein>
<accession>A0ABT1NNM7</accession>
<dbReference type="RefSeq" id="WP_255797048.1">
    <property type="nucleotide sequence ID" value="NZ_CP104263.1"/>
</dbReference>
<dbReference type="EMBL" id="JANFLP010000006">
    <property type="protein sequence ID" value="MCQ1949328.1"/>
    <property type="molecule type" value="Genomic_DNA"/>
</dbReference>
<name>A0ABT1NNM7_9MICC</name>
<comment type="caution">
    <text evidence="1">The sequence shown here is derived from an EMBL/GenBank/DDBJ whole genome shotgun (WGS) entry which is preliminary data.</text>
</comment>
<keyword evidence="2" id="KW-1185">Reference proteome</keyword>
<evidence type="ECO:0000313" key="1">
    <source>
        <dbReference type="EMBL" id="MCQ1949328.1"/>
    </source>
</evidence>